<evidence type="ECO:0000313" key="5">
    <source>
        <dbReference type="Proteomes" id="UP000203464"/>
    </source>
</evidence>
<feature type="signal peptide" evidence="2">
    <location>
        <begin position="1"/>
        <end position="21"/>
    </location>
</feature>
<dbReference type="SUPFAM" id="SSF56925">
    <property type="entry name" value="OMPA-like"/>
    <property type="match status" value="1"/>
</dbReference>
<gene>
    <name evidence="4" type="ORF">OCA8868_00528</name>
</gene>
<dbReference type="InterPro" id="IPR027385">
    <property type="entry name" value="Beta-barrel_OMP"/>
</dbReference>
<evidence type="ECO:0000259" key="3">
    <source>
        <dbReference type="Pfam" id="PF13505"/>
    </source>
</evidence>
<keyword evidence="1 2" id="KW-0732">Signal</keyword>
<dbReference type="Gene3D" id="2.40.160.20">
    <property type="match status" value="1"/>
</dbReference>
<keyword evidence="5" id="KW-1185">Reference proteome</keyword>
<name>A0A238JNM6_9RHOB</name>
<protein>
    <recommendedName>
        <fullName evidence="3">Outer membrane protein beta-barrel domain-containing protein</fullName>
    </recommendedName>
</protein>
<feature type="chain" id="PRO_5013189726" description="Outer membrane protein beta-barrel domain-containing protein" evidence="2">
    <location>
        <begin position="22"/>
        <end position="191"/>
    </location>
</feature>
<dbReference type="Proteomes" id="UP000203464">
    <property type="component" value="Unassembled WGS sequence"/>
</dbReference>
<proteinExistence type="predicted"/>
<dbReference type="EMBL" id="FXYD01000001">
    <property type="protein sequence ID" value="SMX31804.1"/>
    <property type="molecule type" value="Genomic_DNA"/>
</dbReference>
<sequence>MFKMITTTLALCVASAGIAQAQDYNIDVFVGQSADNSLFWGNRDYDTNSGTVLGFGVSRNDVLAPGLEIGLEFSSNEQEYTRYEPNNIGADALLVTARYNFFENGSFEGYAGLGLGVANVTYDATGSYENSETVGAGQIMLGGRYDVAPASQVFLEYRYLQTADAQVAFSDASREAEFSSSNIVLGYRYSF</sequence>
<dbReference type="Pfam" id="PF13505">
    <property type="entry name" value="OMP_b-brl"/>
    <property type="match status" value="1"/>
</dbReference>
<dbReference type="RefSeq" id="WP_093994977.1">
    <property type="nucleotide sequence ID" value="NZ_FXYD01000001.1"/>
</dbReference>
<accession>A0A238JNM6</accession>
<dbReference type="AlphaFoldDB" id="A0A238JNM6"/>
<organism evidence="4 5">
    <name type="scientific">Octadecabacter ascidiaceicola</name>
    <dbReference type="NCBI Taxonomy" id="1655543"/>
    <lineage>
        <taxon>Bacteria</taxon>
        <taxon>Pseudomonadati</taxon>
        <taxon>Pseudomonadota</taxon>
        <taxon>Alphaproteobacteria</taxon>
        <taxon>Rhodobacterales</taxon>
        <taxon>Roseobacteraceae</taxon>
        <taxon>Octadecabacter</taxon>
    </lineage>
</organism>
<dbReference type="InterPro" id="IPR011250">
    <property type="entry name" value="OMP/PagP_B-barrel"/>
</dbReference>
<reference evidence="5" key="1">
    <citation type="submission" date="2017-05" db="EMBL/GenBank/DDBJ databases">
        <authorList>
            <person name="Rodrigo-Torres L."/>
            <person name="Arahal R. D."/>
            <person name="Lucena T."/>
        </authorList>
    </citation>
    <scope>NUCLEOTIDE SEQUENCE [LARGE SCALE GENOMIC DNA]</scope>
    <source>
        <strain evidence="5">CECT 8868</strain>
    </source>
</reference>
<evidence type="ECO:0000256" key="2">
    <source>
        <dbReference type="SAM" id="SignalP"/>
    </source>
</evidence>
<dbReference type="OrthoDB" id="7857551at2"/>
<feature type="domain" description="Outer membrane protein beta-barrel" evidence="3">
    <location>
        <begin position="9"/>
        <end position="191"/>
    </location>
</feature>
<evidence type="ECO:0000313" key="4">
    <source>
        <dbReference type="EMBL" id="SMX31804.1"/>
    </source>
</evidence>
<evidence type="ECO:0000256" key="1">
    <source>
        <dbReference type="ARBA" id="ARBA00022729"/>
    </source>
</evidence>